<dbReference type="InterPro" id="IPR043131">
    <property type="entry name" value="BCAT-like_N"/>
</dbReference>
<dbReference type="CDD" id="cd00449">
    <property type="entry name" value="PLPDE_IV"/>
    <property type="match status" value="1"/>
</dbReference>
<evidence type="ECO:0000256" key="2">
    <source>
        <dbReference type="SAM" id="MobiDB-lite"/>
    </source>
</evidence>
<dbReference type="PANTHER" id="PTHR42743:SF11">
    <property type="entry name" value="AMINODEOXYCHORISMATE LYASE"/>
    <property type="match status" value="1"/>
</dbReference>
<dbReference type="InterPro" id="IPR043132">
    <property type="entry name" value="BCAT-like_C"/>
</dbReference>
<dbReference type="AlphaFoldDB" id="A0AAD3HN21"/>
<comment type="caution">
    <text evidence="3">The sequence shown here is derived from an EMBL/GenBank/DDBJ whole genome shotgun (WGS) entry which is preliminary data.</text>
</comment>
<dbReference type="GO" id="GO:0003824">
    <property type="term" value="F:catalytic activity"/>
    <property type="evidence" value="ECO:0007669"/>
    <property type="project" value="InterPro"/>
</dbReference>
<dbReference type="SUPFAM" id="SSF56752">
    <property type="entry name" value="D-aminoacid aminotransferase-like PLP-dependent enzymes"/>
    <property type="match status" value="1"/>
</dbReference>
<dbReference type="InterPro" id="IPR001544">
    <property type="entry name" value="Aminotrans_IV"/>
</dbReference>
<dbReference type="Gene3D" id="3.20.10.10">
    <property type="entry name" value="D-amino Acid Aminotransferase, subunit A, domain 2"/>
    <property type="match status" value="1"/>
</dbReference>
<dbReference type="Pfam" id="PF01063">
    <property type="entry name" value="Aminotran_4"/>
    <property type="match status" value="1"/>
</dbReference>
<name>A0AAD3HN21_9CHLO</name>
<gene>
    <name evidence="3" type="ORF">Agub_g9173</name>
</gene>
<keyword evidence="4" id="KW-1185">Reference proteome</keyword>
<dbReference type="Proteomes" id="UP001054857">
    <property type="component" value="Unassembled WGS sequence"/>
</dbReference>
<dbReference type="EMBL" id="BMAR01000018">
    <property type="protein sequence ID" value="GFR47449.1"/>
    <property type="molecule type" value="Genomic_DNA"/>
</dbReference>
<evidence type="ECO:0000256" key="1">
    <source>
        <dbReference type="ARBA" id="ARBA00009320"/>
    </source>
</evidence>
<evidence type="ECO:0000313" key="4">
    <source>
        <dbReference type="Proteomes" id="UP001054857"/>
    </source>
</evidence>
<dbReference type="GO" id="GO:0046394">
    <property type="term" value="P:carboxylic acid biosynthetic process"/>
    <property type="evidence" value="ECO:0007669"/>
    <property type="project" value="UniProtKB-ARBA"/>
</dbReference>
<proteinExistence type="inferred from homology"/>
<dbReference type="InterPro" id="IPR036038">
    <property type="entry name" value="Aminotransferase-like"/>
</dbReference>
<accession>A0AAD3HN21</accession>
<protein>
    <submittedName>
        <fullName evidence="3">Uncharacterized protein</fullName>
    </submittedName>
</protein>
<feature type="compositionally biased region" description="Polar residues" evidence="2">
    <location>
        <begin position="1"/>
        <end position="14"/>
    </location>
</feature>
<dbReference type="PANTHER" id="PTHR42743">
    <property type="entry name" value="AMINO-ACID AMINOTRANSFERASE"/>
    <property type="match status" value="1"/>
</dbReference>
<feature type="region of interest" description="Disordered" evidence="2">
    <location>
        <begin position="1"/>
        <end position="21"/>
    </location>
</feature>
<dbReference type="Gene3D" id="3.30.470.10">
    <property type="match status" value="1"/>
</dbReference>
<comment type="similarity">
    <text evidence="1">Belongs to the class-IV pyridoxal-phosphate-dependent aminotransferase family.</text>
</comment>
<reference evidence="3 4" key="1">
    <citation type="journal article" date="2021" name="Sci. Rep.">
        <title>Genome sequencing of the multicellular alga Astrephomene provides insights into convergent evolution of germ-soma differentiation.</title>
        <authorList>
            <person name="Yamashita S."/>
            <person name="Yamamoto K."/>
            <person name="Matsuzaki R."/>
            <person name="Suzuki S."/>
            <person name="Yamaguchi H."/>
            <person name="Hirooka S."/>
            <person name="Minakuchi Y."/>
            <person name="Miyagishima S."/>
            <person name="Kawachi M."/>
            <person name="Toyoda A."/>
            <person name="Nozaki H."/>
        </authorList>
    </citation>
    <scope>NUCLEOTIDE SEQUENCE [LARGE SCALE GENOMIC DNA]</scope>
    <source>
        <strain evidence="3 4">NIES-4017</strain>
    </source>
</reference>
<dbReference type="InterPro" id="IPR050571">
    <property type="entry name" value="Class-IV_PLP-Dep_Aminotrnsfr"/>
</dbReference>
<evidence type="ECO:0000313" key="3">
    <source>
        <dbReference type="EMBL" id="GFR47449.1"/>
    </source>
</evidence>
<sequence>MEAASTSSRCQGSAKTCRLGQPGWRMPPARVLQLRVQAAVQIGKLHREPVPPLREPGTVVPGSRTKPTPLLSASQMLQRIGTSLSPYIMERFGAFYSSMAGGIVTDPTLMLLPLDDQFVVKGYGVAEIVVLRDGHLFMLDEHITRLRAACEHVGIELPFTEAAIKRIVLDTAAASGKVNGRVRFWVTPGRGGFTPLEVGGHQPALYVLCLSDVHELDRVESWDAIVAEQPILPTSTSTILGNQQLLTSVSQKEAVGKDCHVAIFTDAEGFVQHCAGYTVCMITQQDILVFPPFENSVPSITLARMLDLIPEERERSPNDVVISDVQQRKMHVSEILAAKECFLVGTTFTIAPVRSIDGKPVNDNRTGLVTLALHYTLDNDMLPPPPGTISPYHIPVPYGFMTGMRSQLM</sequence>
<organism evidence="3 4">
    <name type="scientific">Astrephomene gubernaculifera</name>
    <dbReference type="NCBI Taxonomy" id="47775"/>
    <lineage>
        <taxon>Eukaryota</taxon>
        <taxon>Viridiplantae</taxon>
        <taxon>Chlorophyta</taxon>
        <taxon>core chlorophytes</taxon>
        <taxon>Chlorophyceae</taxon>
        <taxon>CS clade</taxon>
        <taxon>Chlamydomonadales</taxon>
        <taxon>Astrephomenaceae</taxon>
        <taxon>Astrephomene</taxon>
    </lineage>
</organism>